<keyword evidence="1" id="KW-0378">Hydrolase</keyword>
<dbReference type="InterPro" id="IPR036397">
    <property type="entry name" value="RNaseH_sf"/>
</dbReference>
<dbReference type="Pfam" id="PF07727">
    <property type="entry name" value="RVT_2"/>
    <property type="match status" value="1"/>
</dbReference>
<dbReference type="EMBL" id="JBEDUW010000004">
    <property type="protein sequence ID" value="KAK9933340.1"/>
    <property type="molecule type" value="Genomic_DNA"/>
</dbReference>
<feature type="compositionally biased region" description="Basic and acidic residues" evidence="2">
    <location>
        <begin position="223"/>
        <end position="270"/>
    </location>
</feature>
<evidence type="ECO:0000313" key="4">
    <source>
        <dbReference type="EMBL" id="KAK9933340.1"/>
    </source>
</evidence>
<keyword evidence="1" id="KW-0645">Protease</keyword>
<dbReference type="Pfam" id="PF22936">
    <property type="entry name" value="Pol_BBD"/>
    <property type="match status" value="1"/>
</dbReference>
<keyword evidence="1" id="KW-0064">Aspartyl protease</keyword>
<dbReference type="CDD" id="cd09272">
    <property type="entry name" value="RNase_HI_RT_Ty1"/>
    <property type="match status" value="1"/>
</dbReference>
<feature type="region of interest" description="Disordered" evidence="2">
    <location>
        <begin position="204"/>
        <end position="270"/>
    </location>
</feature>
<sequence length="1368" mass="153982">MSSGELECLADCGTTHTILRHRQLFSNLTPTYSSVTTMAGPSNLVQGRGPAQFLLPNGTIIDVTHALYAPRGNRTLLSFKDIRANGYHAETHDENGKEFLCITSNDCGRKRILEKFMCISSGLYSTTIQAIESNNVIRDDLFDSDTYWLWHDRLGHPGREMMIRILKTSHGHPFFRANQSMNRKTFREDKTAMKRGKFAAVRRLSTGRGQNADRSTNVLYRRRPVDDNADRSRKSDEHRRPVEEIADRSTSNREDHRPFDPLVDRSNPDDLRSFSTMLTSSNASNASKAHRSFCKACSLGKWGPRPSYAKDPKVLLPFLHRIQGDICGPIQPSSGPFKYFMVLVDASTRWSHVALLSTRNAAFAKLLAQIIRLRAHYPDHPIKSIGLDNAGEFTLKTFDDYCMSIGIDVEHPVPHVHTQNGLAEAAIKRIQMVTRTLVMRTNLPLSAWGHAVLHAAMLIRLRPTATQAFSAQQLVTGYEPSISHLRIFGCAVYVPITPPQRTKMGPQRRMGIYVGFESPTIIRYVEPLTGDLFTARFVDCHFDETVFPSLGGDKNVTIHQERRELSWSVPTLSHNDPPTAQREIEVRRIIDLQKVADSLPDAFSDLAKVTRSHIPAANVPARMEVPEKDFRLIDAASATQNVGQGIAGATPNVGGDVAQAVAPPRKSGRPQGSRDTHPRKRAAKAHDPLIIDTQNPTHENIPDYGYVQETSLEDAPSLEPIRENVEISINYTSVHGTWDRNSIVVDDVFAYACARELIESDDIEPRSVDECQRRADWPEWKNAIQAELNSLTKRTVFGPVVPIPSGIKPVGYKWVFVRKRNEKNEIVRYKARLVAQGFSQRPGIDYEETYSPVMDVITFRYLISLVVSEKLNMQLMDVVTAYLYGDLDTEIYMKVPDGLSLPKSSGSRPRSAFAIRLKRSLYGLKQSGRMWYTRLSDYLIGRGYVNNELCPCVFIKTTSSGFAIVAVYVDDMNIIGTLDELRDTAECLKSEFEMKDLRKTRFCLGLELEHRDSGILIHQSAYTQKMLRRFNMDKVHPVSTPMIGRSLDLKKDPFRPRDDDEDVLEAEVPYLSAIGALLYLAQCTRPDISFAVNLLARHSSAPTQRHWTGIKTIFRYLKGTIDMGLFYPYRESRKYGKMGEEPMPFMDTAEYGGRPVDTGPSTGRRTDRANCADVRRSDVFLPSGRITGSISITPYSQNPSDVLEGFADAGYLSDPHKDRSQSGYVFTMGNTAISWRSTKQTLVATSSNHAEIIALHEAVRECIWLRSIIGHIRSTCGLRSTTDEPTSIYEDNAACIEQMKQGFIKGDNTKHIAPKYFYNQQQQSLLKIQVNQVRSEDNVADLFTKSLPKSIFEKHVKSIGMLKLSDLP</sequence>
<dbReference type="Pfam" id="PF13976">
    <property type="entry name" value="gag_pre-integrs"/>
    <property type="match status" value="1"/>
</dbReference>
<dbReference type="InterPro" id="IPR054722">
    <property type="entry name" value="PolX-like_BBD"/>
</dbReference>
<dbReference type="Proteomes" id="UP001457282">
    <property type="component" value="Unassembled WGS sequence"/>
</dbReference>
<dbReference type="PANTHER" id="PTHR11439">
    <property type="entry name" value="GAG-POL-RELATED RETROTRANSPOSON"/>
    <property type="match status" value="1"/>
</dbReference>
<dbReference type="InterPro" id="IPR043502">
    <property type="entry name" value="DNA/RNA_pol_sf"/>
</dbReference>
<reference evidence="4 5" key="1">
    <citation type="journal article" date="2023" name="G3 (Bethesda)">
        <title>A chromosome-length genome assembly and annotation of blackberry (Rubus argutus, cv. 'Hillquist').</title>
        <authorList>
            <person name="Bruna T."/>
            <person name="Aryal R."/>
            <person name="Dudchenko O."/>
            <person name="Sargent D.J."/>
            <person name="Mead D."/>
            <person name="Buti M."/>
            <person name="Cavallini A."/>
            <person name="Hytonen T."/>
            <person name="Andres J."/>
            <person name="Pham M."/>
            <person name="Weisz D."/>
            <person name="Mascagni F."/>
            <person name="Usai G."/>
            <person name="Natali L."/>
            <person name="Bassil N."/>
            <person name="Fernandez G.E."/>
            <person name="Lomsadze A."/>
            <person name="Armour M."/>
            <person name="Olukolu B."/>
            <person name="Poorten T."/>
            <person name="Britton C."/>
            <person name="Davik J."/>
            <person name="Ashrafi H."/>
            <person name="Aiden E.L."/>
            <person name="Borodovsky M."/>
            <person name="Worthington M."/>
        </authorList>
    </citation>
    <scope>NUCLEOTIDE SEQUENCE [LARGE SCALE GENOMIC DNA]</scope>
    <source>
        <strain evidence="4">PI 553951</strain>
    </source>
</reference>
<feature type="domain" description="Integrase catalytic" evidence="3">
    <location>
        <begin position="313"/>
        <end position="488"/>
    </location>
</feature>
<evidence type="ECO:0000256" key="2">
    <source>
        <dbReference type="SAM" id="MobiDB-lite"/>
    </source>
</evidence>
<dbReference type="SUPFAM" id="SSF56672">
    <property type="entry name" value="DNA/RNA polymerases"/>
    <property type="match status" value="1"/>
</dbReference>
<feature type="compositionally biased region" description="Polar residues" evidence="2">
    <location>
        <begin position="207"/>
        <end position="218"/>
    </location>
</feature>
<evidence type="ECO:0000313" key="5">
    <source>
        <dbReference type="Proteomes" id="UP001457282"/>
    </source>
</evidence>
<dbReference type="PROSITE" id="PS50994">
    <property type="entry name" value="INTEGRASE"/>
    <property type="match status" value="1"/>
</dbReference>
<name>A0AAW1XA92_RUBAR</name>
<dbReference type="Gene3D" id="3.30.420.10">
    <property type="entry name" value="Ribonuclease H-like superfamily/Ribonuclease H"/>
    <property type="match status" value="1"/>
</dbReference>
<dbReference type="GO" id="GO:0004190">
    <property type="term" value="F:aspartic-type endopeptidase activity"/>
    <property type="evidence" value="ECO:0007669"/>
    <property type="project" value="UniProtKB-KW"/>
</dbReference>
<comment type="caution">
    <text evidence="4">The sequence shown here is derived from an EMBL/GenBank/DDBJ whole genome shotgun (WGS) entry which is preliminary data.</text>
</comment>
<organism evidence="4 5">
    <name type="scientific">Rubus argutus</name>
    <name type="common">Southern blackberry</name>
    <dbReference type="NCBI Taxonomy" id="59490"/>
    <lineage>
        <taxon>Eukaryota</taxon>
        <taxon>Viridiplantae</taxon>
        <taxon>Streptophyta</taxon>
        <taxon>Embryophyta</taxon>
        <taxon>Tracheophyta</taxon>
        <taxon>Spermatophyta</taxon>
        <taxon>Magnoliopsida</taxon>
        <taxon>eudicotyledons</taxon>
        <taxon>Gunneridae</taxon>
        <taxon>Pentapetalae</taxon>
        <taxon>rosids</taxon>
        <taxon>fabids</taxon>
        <taxon>Rosales</taxon>
        <taxon>Rosaceae</taxon>
        <taxon>Rosoideae</taxon>
        <taxon>Rosoideae incertae sedis</taxon>
        <taxon>Rubus</taxon>
    </lineage>
</organism>
<proteinExistence type="predicted"/>
<evidence type="ECO:0000256" key="1">
    <source>
        <dbReference type="ARBA" id="ARBA00022750"/>
    </source>
</evidence>
<dbReference type="InterPro" id="IPR001584">
    <property type="entry name" value="Integrase_cat-core"/>
</dbReference>
<dbReference type="InterPro" id="IPR025724">
    <property type="entry name" value="GAG-pre-integrase_dom"/>
</dbReference>
<dbReference type="InterPro" id="IPR013103">
    <property type="entry name" value="RVT_2"/>
</dbReference>
<dbReference type="InterPro" id="IPR012337">
    <property type="entry name" value="RNaseH-like_sf"/>
</dbReference>
<keyword evidence="5" id="KW-1185">Reference proteome</keyword>
<feature type="region of interest" description="Disordered" evidence="2">
    <location>
        <begin position="646"/>
        <end position="700"/>
    </location>
</feature>
<protein>
    <recommendedName>
        <fullName evidence="3">Integrase catalytic domain-containing protein</fullName>
    </recommendedName>
</protein>
<dbReference type="SUPFAM" id="SSF53098">
    <property type="entry name" value="Ribonuclease H-like"/>
    <property type="match status" value="1"/>
</dbReference>
<dbReference type="PANTHER" id="PTHR11439:SF486">
    <property type="entry name" value="RLK (RECEPTOR-LIKE KINASE) PROTEIN, PUTATIVE-RELATED"/>
    <property type="match status" value="1"/>
</dbReference>
<dbReference type="GO" id="GO:0003676">
    <property type="term" value="F:nucleic acid binding"/>
    <property type="evidence" value="ECO:0007669"/>
    <property type="project" value="InterPro"/>
</dbReference>
<dbReference type="GO" id="GO:0015074">
    <property type="term" value="P:DNA integration"/>
    <property type="evidence" value="ECO:0007669"/>
    <property type="project" value="InterPro"/>
</dbReference>
<gene>
    <name evidence="4" type="ORF">M0R45_020540</name>
</gene>
<accession>A0AAW1XA92</accession>
<evidence type="ECO:0000259" key="3">
    <source>
        <dbReference type="PROSITE" id="PS50994"/>
    </source>
</evidence>
<feature type="region of interest" description="Disordered" evidence="2">
    <location>
        <begin position="1146"/>
        <end position="1167"/>
    </location>
</feature>